<comment type="caution">
    <text evidence="2">The sequence shown here is derived from an EMBL/GenBank/DDBJ whole genome shotgun (WGS) entry which is preliminary data.</text>
</comment>
<protein>
    <submittedName>
        <fullName evidence="2">DUF4199 domain-containing protein</fullName>
    </submittedName>
</protein>
<feature type="transmembrane region" description="Helical" evidence="1">
    <location>
        <begin position="75"/>
        <end position="93"/>
    </location>
</feature>
<gene>
    <name evidence="2" type="ORF">E2R66_04155</name>
</gene>
<dbReference type="AlphaFoldDB" id="A0A4Y8SM81"/>
<reference evidence="2 3" key="1">
    <citation type="journal article" date="2017" name="Int. J. Syst. Evol. Microbiol.">
        <title>Mucilaginibacterpsychrotolerans sp. nov., isolated from peatlands.</title>
        <authorList>
            <person name="Deng Y."/>
            <person name="Shen L."/>
            <person name="Xu B."/>
            <person name="Liu Y."/>
            <person name="Gu Z."/>
            <person name="Liu H."/>
            <person name="Zhou Y."/>
        </authorList>
    </citation>
    <scope>NUCLEOTIDE SEQUENCE [LARGE SCALE GENOMIC DNA]</scope>
    <source>
        <strain evidence="2 3">NH7-4</strain>
    </source>
</reference>
<keyword evidence="1" id="KW-1133">Transmembrane helix</keyword>
<evidence type="ECO:0000256" key="1">
    <source>
        <dbReference type="SAM" id="Phobius"/>
    </source>
</evidence>
<feature type="transmembrane region" description="Helical" evidence="1">
    <location>
        <begin position="147"/>
        <end position="167"/>
    </location>
</feature>
<dbReference type="Proteomes" id="UP000297540">
    <property type="component" value="Unassembled WGS sequence"/>
</dbReference>
<organism evidence="2 3">
    <name type="scientific">Mucilaginibacter psychrotolerans</name>
    <dbReference type="NCBI Taxonomy" id="1524096"/>
    <lineage>
        <taxon>Bacteria</taxon>
        <taxon>Pseudomonadati</taxon>
        <taxon>Bacteroidota</taxon>
        <taxon>Sphingobacteriia</taxon>
        <taxon>Sphingobacteriales</taxon>
        <taxon>Sphingobacteriaceae</taxon>
        <taxon>Mucilaginibacter</taxon>
    </lineage>
</organism>
<evidence type="ECO:0000313" key="3">
    <source>
        <dbReference type="Proteomes" id="UP000297540"/>
    </source>
</evidence>
<keyword evidence="1" id="KW-0472">Membrane</keyword>
<evidence type="ECO:0000313" key="2">
    <source>
        <dbReference type="EMBL" id="TFF39574.1"/>
    </source>
</evidence>
<proteinExistence type="predicted"/>
<dbReference type="OrthoDB" id="6384283at2"/>
<accession>A0A4Y8SM81</accession>
<keyword evidence="3" id="KW-1185">Reference proteome</keyword>
<dbReference type="EMBL" id="SOZE01000003">
    <property type="protein sequence ID" value="TFF39574.1"/>
    <property type="molecule type" value="Genomic_DNA"/>
</dbReference>
<feature type="transmembrane region" description="Helical" evidence="1">
    <location>
        <begin position="35"/>
        <end position="55"/>
    </location>
</feature>
<name>A0A4Y8SM81_9SPHI</name>
<dbReference type="RefSeq" id="WP_133226978.1">
    <property type="nucleotide sequence ID" value="NZ_SOZE01000003.1"/>
</dbReference>
<sequence>MKKNVWVFGLISGLLISVFMTGSMAYCYQPGHSGGSMVVGYSAMLLAFSLIFVAVKNQRDKYDGGVISFGKAFKIGLLISLICSTMYVIAWAVEYHFYMPDFMDRFTAKEIQALRASHASAAVIAEKTEYYKDIAVSYNNPFIFAGYTYMEIFPVGLIVSAITALILKRKTNTDTLASA</sequence>
<dbReference type="InterPro" id="IPR025250">
    <property type="entry name" value="DUF4199"/>
</dbReference>
<keyword evidence="1" id="KW-0812">Transmembrane</keyword>
<dbReference type="Pfam" id="PF13858">
    <property type="entry name" value="DUF4199"/>
    <property type="match status" value="1"/>
</dbReference>